<dbReference type="Proteomes" id="UP000004080">
    <property type="component" value="Unassembled WGS sequence"/>
</dbReference>
<dbReference type="PATRIC" id="fig|1196324.3.peg.3211"/>
<comment type="caution">
    <text evidence="2">The sequence shown here is derived from an EMBL/GenBank/DDBJ whole genome shotgun (WGS) entry which is preliminary data.</text>
</comment>
<protein>
    <submittedName>
        <fullName evidence="2">Uncharacterized protein</fullName>
    </submittedName>
</protein>
<dbReference type="RefSeq" id="WP_007203211.1">
    <property type="nucleotide sequence ID" value="NZ_AKKV01000036.1"/>
</dbReference>
<feature type="transmembrane region" description="Helical" evidence="1">
    <location>
        <begin position="7"/>
        <end position="26"/>
    </location>
</feature>
<name>I8UBR9_9BACL</name>
<evidence type="ECO:0000313" key="3">
    <source>
        <dbReference type="Proteomes" id="UP000004080"/>
    </source>
</evidence>
<gene>
    <name evidence="2" type="ORF">A374_15693</name>
</gene>
<evidence type="ECO:0000256" key="1">
    <source>
        <dbReference type="SAM" id="Phobius"/>
    </source>
</evidence>
<keyword evidence="1" id="KW-0812">Transmembrane</keyword>
<evidence type="ECO:0000313" key="2">
    <source>
        <dbReference type="EMBL" id="EIT84243.1"/>
    </source>
</evidence>
<dbReference type="EMBL" id="AKKV01000036">
    <property type="protein sequence ID" value="EIT84243.1"/>
    <property type="molecule type" value="Genomic_DNA"/>
</dbReference>
<organism evidence="2 3">
    <name type="scientific">Fictibacillus macauensis ZFHKF-1</name>
    <dbReference type="NCBI Taxonomy" id="1196324"/>
    <lineage>
        <taxon>Bacteria</taxon>
        <taxon>Bacillati</taxon>
        <taxon>Bacillota</taxon>
        <taxon>Bacilli</taxon>
        <taxon>Bacillales</taxon>
        <taxon>Fictibacillaceae</taxon>
        <taxon>Fictibacillus</taxon>
    </lineage>
</organism>
<sequence>MTTKKKIGILVILALIVAELFLTWYYPFSMNSFNKSVTYQPDSITRNELSKHIKTNKRILLKQQYQYSQEAKKFYSFLEERSQKKEETLTMDYLSKIKSELKELDQQYEKIYEKESSKPHPDEQTLSSLKNLHEGLQQRQEDIMLMMSPSIKRKSLKTLYGNFYTSLNNLERFTFRWYKYVHEQSNKQTKN</sequence>
<proteinExistence type="predicted"/>
<dbReference type="AlphaFoldDB" id="I8UBR9"/>
<dbReference type="OrthoDB" id="2967968at2"/>
<keyword evidence="3" id="KW-1185">Reference proteome</keyword>
<accession>I8UBR9</accession>
<keyword evidence="1" id="KW-1133">Transmembrane helix</keyword>
<reference evidence="2 3" key="1">
    <citation type="journal article" date="2012" name="J. Bacteriol.">
        <title>Genome of Bacillus macauensis ZFHKF-1, a Long-Chain-Forming Bacterium.</title>
        <authorList>
            <person name="Cai L."/>
            <person name="Zhang T."/>
        </authorList>
    </citation>
    <scope>NUCLEOTIDE SEQUENCE [LARGE SCALE GENOMIC DNA]</scope>
    <source>
        <strain evidence="2 3">ZFHKF-1</strain>
    </source>
</reference>
<keyword evidence="1" id="KW-0472">Membrane</keyword>